<proteinExistence type="predicted"/>
<name>A0A151ZSF7_TIELA</name>
<dbReference type="AlphaFoldDB" id="A0A151ZSF7"/>
<reference evidence="1 2" key="1">
    <citation type="submission" date="2015-12" db="EMBL/GenBank/DDBJ databases">
        <title>Dictyostelia acquired genes for synthesis and detection of signals that induce cell-type specialization by lateral gene transfer from prokaryotes.</title>
        <authorList>
            <person name="Gloeckner G."/>
            <person name="Schaap P."/>
        </authorList>
    </citation>
    <scope>NUCLEOTIDE SEQUENCE [LARGE SCALE GENOMIC DNA]</scope>
    <source>
        <strain evidence="1 2">TK</strain>
    </source>
</reference>
<dbReference type="SUPFAM" id="SSF52047">
    <property type="entry name" value="RNI-like"/>
    <property type="match status" value="1"/>
</dbReference>
<keyword evidence="2" id="KW-1185">Reference proteome</keyword>
<dbReference type="EMBL" id="LODT01000021">
    <property type="protein sequence ID" value="KYQ96846.1"/>
    <property type="molecule type" value="Genomic_DNA"/>
</dbReference>
<evidence type="ECO:0000313" key="1">
    <source>
        <dbReference type="EMBL" id="KYQ96846.1"/>
    </source>
</evidence>
<comment type="caution">
    <text evidence="1">The sequence shown here is derived from an EMBL/GenBank/DDBJ whole genome shotgun (WGS) entry which is preliminary data.</text>
</comment>
<evidence type="ECO:0000313" key="2">
    <source>
        <dbReference type="Proteomes" id="UP000076078"/>
    </source>
</evidence>
<protein>
    <submittedName>
        <fullName evidence="1">Uncharacterized protein</fullName>
    </submittedName>
</protein>
<dbReference type="InterPro" id="IPR032675">
    <property type="entry name" value="LRR_dom_sf"/>
</dbReference>
<accession>A0A151ZSF7</accession>
<organism evidence="1 2">
    <name type="scientific">Tieghemostelium lacteum</name>
    <name type="common">Slime mold</name>
    <name type="synonym">Dictyostelium lacteum</name>
    <dbReference type="NCBI Taxonomy" id="361077"/>
    <lineage>
        <taxon>Eukaryota</taxon>
        <taxon>Amoebozoa</taxon>
        <taxon>Evosea</taxon>
        <taxon>Eumycetozoa</taxon>
        <taxon>Dictyostelia</taxon>
        <taxon>Dictyosteliales</taxon>
        <taxon>Raperosteliaceae</taxon>
        <taxon>Tieghemostelium</taxon>
    </lineage>
</organism>
<gene>
    <name evidence="1" type="ORF">DLAC_04152</name>
</gene>
<dbReference type="Proteomes" id="UP000076078">
    <property type="component" value="Unassembled WGS sequence"/>
</dbReference>
<sequence>MVVLSKLIYKIIVNEVFGSYVSSVFKVKELYFYKYFIGLISLVSKEWYSIVNTTLVIPELSMYSVNISEDNVSNLEYLHYLLKRGIRIEKFSIENLTSIILTQHNPILCEIVCMWRDIWSIDKSLLDIDSKCGIANYLGNRIDLVRVIKFLLDRSLYIDCRAIIGGHLPDPLINEINQHQSNDFIKLEINGDIFQYYQLPPFHSNYRQFSPFQIRLNPTNLVSVKVVNVSLYFEEYINFLSANPQLQNLNFQLSEPMINSPTKCVIVHQLIEHRSLLSVHISGHPCFDITRLCSYLNCNSILQKLYLQSTDTHSSIDNFNIVNNTLKSLNIKYSHHMSLFFSKPSGLESLESYSVNYQNIRAYHPNLTSLSIEYPDLNEINITIPLLKHLQTLKLNVTTSNMKWDEFLQSVNQCTKLRNLEFSGSYSIKDISLIKGHPTLQNITLDTKLTINDAFKISAMIPQCIFICGCVCSIDDILEKHKNTYQNLNLKLYITDLYKKEEWLSSFTRYCSEFIKNIESQYMISPHRISIVSNSISSNDLWQIYKNVFHSKITLLK</sequence>
<dbReference type="InParanoid" id="A0A151ZSF7"/>
<dbReference type="Gene3D" id="3.80.10.10">
    <property type="entry name" value="Ribonuclease Inhibitor"/>
    <property type="match status" value="1"/>
</dbReference>